<dbReference type="PANTHER" id="PTHR33055:SF3">
    <property type="entry name" value="PUTATIVE TRANSPOSASE FOR IS117-RELATED"/>
    <property type="match status" value="1"/>
</dbReference>
<proteinExistence type="predicted"/>
<organism evidence="4 5">
    <name type="scientific">Plectonema cf. radiosum LEGE 06105</name>
    <dbReference type="NCBI Taxonomy" id="945769"/>
    <lineage>
        <taxon>Bacteria</taxon>
        <taxon>Bacillati</taxon>
        <taxon>Cyanobacteriota</taxon>
        <taxon>Cyanophyceae</taxon>
        <taxon>Oscillatoriophycideae</taxon>
        <taxon>Oscillatoriales</taxon>
        <taxon>Microcoleaceae</taxon>
        <taxon>Plectonema</taxon>
    </lineage>
</organism>
<dbReference type="NCBIfam" id="NF033542">
    <property type="entry name" value="transpos_IS110"/>
    <property type="match status" value="1"/>
</dbReference>
<feature type="non-terminal residue" evidence="4">
    <location>
        <position position="305"/>
    </location>
</feature>
<evidence type="ECO:0000313" key="5">
    <source>
        <dbReference type="Proteomes" id="UP000620559"/>
    </source>
</evidence>
<name>A0A8J7F5W7_9CYAN</name>
<dbReference type="GO" id="GO:0006313">
    <property type="term" value="P:DNA transposition"/>
    <property type="evidence" value="ECO:0007669"/>
    <property type="project" value="InterPro"/>
</dbReference>
<evidence type="ECO:0000259" key="2">
    <source>
        <dbReference type="Pfam" id="PF01548"/>
    </source>
</evidence>
<keyword evidence="5" id="KW-1185">Reference proteome</keyword>
<reference evidence="4" key="1">
    <citation type="submission" date="2020-10" db="EMBL/GenBank/DDBJ databases">
        <authorList>
            <person name="Castelo-Branco R."/>
            <person name="Eusebio N."/>
            <person name="Adriana R."/>
            <person name="Vieira A."/>
            <person name="Brugerolle De Fraissinette N."/>
            <person name="Rezende De Castro R."/>
            <person name="Schneider M.P."/>
            <person name="Vasconcelos V."/>
            <person name="Leao P.N."/>
        </authorList>
    </citation>
    <scope>NUCLEOTIDE SEQUENCE</scope>
    <source>
        <strain evidence="4">LEGE 06105</strain>
    </source>
</reference>
<evidence type="ECO:0000313" key="4">
    <source>
        <dbReference type="EMBL" id="MBE9217221.1"/>
    </source>
</evidence>
<gene>
    <name evidence="4" type="ORF">IQ247_32025</name>
</gene>
<feature type="domain" description="Transposase IS116/IS110/IS902 C-terminal" evidence="3">
    <location>
        <begin position="205"/>
        <end position="290"/>
    </location>
</feature>
<feature type="domain" description="Transposase IS110-like N-terminal" evidence="2">
    <location>
        <begin position="7"/>
        <end position="155"/>
    </location>
</feature>
<dbReference type="GO" id="GO:0004803">
    <property type="term" value="F:transposase activity"/>
    <property type="evidence" value="ECO:0007669"/>
    <property type="project" value="InterPro"/>
</dbReference>
<dbReference type="InterPro" id="IPR047650">
    <property type="entry name" value="Transpos_IS110"/>
</dbReference>
<dbReference type="AlphaFoldDB" id="A0A8J7F5W7"/>
<accession>A0A8J7F5W7</accession>
<evidence type="ECO:0000259" key="3">
    <source>
        <dbReference type="Pfam" id="PF02371"/>
    </source>
</evidence>
<dbReference type="Proteomes" id="UP000620559">
    <property type="component" value="Unassembled WGS sequence"/>
</dbReference>
<comment type="caution">
    <text evidence="4">The sequence shown here is derived from an EMBL/GenBank/DDBJ whole genome shotgun (WGS) entry which is preliminary data.</text>
</comment>
<dbReference type="InterPro" id="IPR002525">
    <property type="entry name" value="Transp_IS110-like_N"/>
</dbReference>
<dbReference type="GO" id="GO:0003677">
    <property type="term" value="F:DNA binding"/>
    <property type="evidence" value="ECO:0007669"/>
    <property type="project" value="InterPro"/>
</dbReference>
<evidence type="ECO:0000256" key="1">
    <source>
        <dbReference type="SAM" id="Coils"/>
    </source>
</evidence>
<dbReference type="InterPro" id="IPR003346">
    <property type="entry name" value="Transposase_20"/>
</dbReference>
<keyword evidence="1" id="KW-0175">Coiled coil</keyword>
<dbReference type="EMBL" id="JADEWL010000319">
    <property type="protein sequence ID" value="MBE9217221.1"/>
    <property type="molecule type" value="Genomic_DNA"/>
</dbReference>
<protein>
    <submittedName>
        <fullName evidence="4">IS110 family transposase</fullName>
    </submittedName>
</protein>
<dbReference type="Pfam" id="PF01548">
    <property type="entry name" value="DEDD_Tnp_IS110"/>
    <property type="match status" value="1"/>
</dbReference>
<dbReference type="RefSeq" id="WP_193926246.1">
    <property type="nucleotide sequence ID" value="NZ_JADEWL010000319.1"/>
</dbReference>
<feature type="coiled-coil region" evidence="1">
    <location>
        <begin position="169"/>
        <end position="203"/>
    </location>
</feature>
<dbReference type="Pfam" id="PF02371">
    <property type="entry name" value="Transposase_20"/>
    <property type="match status" value="1"/>
</dbReference>
<dbReference type="PANTHER" id="PTHR33055">
    <property type="entry name" value="TRANSPOSASE FOR INSERTION SEQUENCE ELEMENT IS1111A"/>
    <property type="match status" value="1"/>
</dbReference>
<sequence>MKKSVFIGIDVSKSSFDTAIFTPPSRDYIHQQFSNSKRGFAAFLKWIKSVATLQDCLFCMEDTGSYSYGLACFLTNVKADLCQESAYRIKYSMGIQRGKTDKADAEMIARFAYRFADELSLYTPPVATVAQLKTLISFRLRLIKQKTSIITAIEAHKQLGGYVDISFMMRSLNQQLKALKEQIKKCNEQIDRLMQQDQQLHHQNQLLCSIPGVGKVIAAQVIAYTYGFTKFKDWRKFACYVGTAPFPHQSGTSIKKRTQVSSIANKKLKALLSMGAVNTLRTENEYHVYYRRKIKEGKHHMVVIN</sequence>